<dbReference type="RefSeq" id="WP_179478317.1">
    <property type="nucleotide sequence ID" value="NZ_JACCFW010000001.1"/>
</dbReference>
<organism evidence="2 3">
    <name type="scientific">Allobranchiibius huperziae</name>
    <dbReference type="NCBI Taxonomy" id="1874116"/>
    <lineage>
        <taxon>Bacteria</taxon>
        <taxon>Bacillati</taxon>
        <taxon>Actinomycetota</taxon>
        <taxon>Actinomycetes</taxon>
        <taxon>Micrococcales</taxon>
        <taxon>Dermacoccaceae</taxon>
        <taxon>Allobranchiibius</taxon>
    </lineage>
</organism>
<dbReference type="Proteomes" id="UP000571817">
    <property type="component" value="Unassembled WGS sequence"/>
</dbReference>
<evidence type="ECO:0000313" key="3">
    <source>
        <dbReference type="Proteomes" id="UP000571817"/>
    </source>
</evidence>
<proteinExistence type="predicted"/>
<accession>A0A853DG47</accession>
<dbReference type="Gene3D" id="6.10.250.660">
    <property type="match status" value="1"/>
</dbReference>
<feature type="region of interest" description="Disordered" evidence="1">
    <location>
        <begin position="83"/>
        <end position="109"/>
    </location>
</feature>
<dbReference type="InterPro" id="IPR019933">
    <property type="entry name" value="DivIVA_domain"/>
</dbReference>
<name>A0A853DG47_9MICO</name>
<gene>
    <name evidence="2" type="ORF">HNR15_000168</name>
</gene>
<comment type="caution">
    <text evidence="2">The sequence shown here is derived from an EMBL/GenBank/DDBJ whole genome shotgun (WGS) entry which is preliminary data.</text>
</comment>
<evidence type="ECO:0000313" key="2">
    <source>
        <dbReference type="EMBL" id="NYJ73205.1"/>
    </source>
</evidence>
<keyword evidence="3" id="KW-1185">Reference proteome</keyword>
<dbReference type="NCBIfam" id="TIGR03544">
    <property type="entry name" value="DivI1A_domain"/>
    <property type="match status" value="1"/>
</dbReference>
<dbReference type="EMBL" id="JACCFW010000001">
    <property type="protein sequence ID" value="NYJ73205.1"/>
    <property type="molecule type" value="Genomic_DNA"/>
</dbReference>
<evidence type="ECO:0000256" key="1">
    <source>
        <dbReference type="SAM" id="MobiDB-lite"/>
    </source>
</evidence>
<sequence length="189" mass="21333">MNTPWTSTHVDTVRAARLPRQRGGYSVEDVDRQLARIAILMRQQRPVPQVSTLALRRSRLREGYTPEAVEALLAHVAAWQHDFDLASPPPNPAQPASTDSGSGRREWTGKQQDWVREICFARRTGTRAYDEGEVDAFLDQVLLAMAKGEELPRIETVRFYPPKRGRGGYDAIAVDVFLDQLGTIRPILR</sequence>
<protein>
    <submittedName>
        <fullName evidence="2">DivIVA domain-containing protein</fullName>
    </submittedName>
</protein>
<dbReference type="AlphaFoldDB" id="A0A853DG47"/>
<reference evidence="2 3" key="1">
    <citation type="submission" date="2020-07" db="EMBL/GenBank/DDBJ databases">
        <title>Sequencing the genomes of 1000 actinobacteria strains.</title>
        <authorList>
            <person name="Klenk H.-P."/>
        </authorList>
    </citation>
    <scope>NUCLEOTIDE SEQUENCE [LARGE SCALE GENOMIC DNA]</scope>
    <source>
        <strain evidence="2 3">DSM 29531</strain>
    </source>
</reference>